<accession>A0AA88HT24</accession>
<protein>
    <recommendedName>
        <fullName evidence="7">Reverse transcriptase RNase H-like domain-containing protein</fullName>
    </recommendedName>
</protein>
<gene>
    <name evidence="8" type="ORF">QYM36_013862</name>
</gene>
<evidence type="ECO:0000256" key="5">
    <source>
        <dbReference type="ARBA" id="ARBA00022801"/>
    </source>
</evidence>
<evidence type="ECO:0000313" key="9">
    <source>
        <dbReference type="Proteomes" id="UP001187531"/>
    </source>
</evidence>
<evidence type="ECO:0000256" key="1">
    <source>
        <dbReference type="ARBA" id="ARBA00022679"/>
    </source>
</evidence>
<organism evidence="8 9">
    <name type="scientific">Artemia franciscana</name>
    <name type="common">Brine shrimp</name>
    <name type="synonym">Artemia sanfranciscana</name>
    <dbReference type="NCBI Taxonomy" id="6661"/>
    <lineage>
        <taxon>Eukaryota</taxon>
        <taxon>Metazoa</taxon>
        <taxon>Ecdysozoa</taxon>
        <taxon>Arthropoda</taxon>
        <taxon>Crustacea</taxon>
        <taxon>Branchiopoda</taxon>
        <taxon>Anostraca</taxon>
        <taxon>Artemiidae</taxon>
        <taxon>Artemia</taxon>
    </lineage>
</organism>
<dbReference type="Gene3D" id="3.30.70.270">
    <property type="match status" value="1"/>
</dbReference>
<dbReference type="CDD" id="cd09274">
    <property type="entry name" value="RNase_HI_RT_Ty3"/>
    <property type="match status" value="1"/>
</dbReference>
<reference evidence="8" key="1">
    <citation type="submission" date="2023-07" db="EMBL/GenBank/DDBJ databases">
        <title>Chromosome-level genome assembly of Artemia franciscana.</title>
        <authorList>
            <person name="Jo E."/>
        </authorList>
    </citation>
    <scope>NUCLEOTIDE SEQUENCE</scope>
    <source>
        <tissue evidence="8">Whole body</tissue>
    </source>
</reference>
<dbReference type="AlphaFoldDB" id="A0AA88HT24"/>
<dbReference type="SUPFAM" id="SSF56672">
    <property type="entry name" value="DNA/RNA polymerases"/>
    <property type="match status" value="1"/>
</dbReference>
<evidence type="ECO:0000256" key="2">
    <source>
        <dbReference type="ARBA" id="ARBA00022695"/>
    </source>
</evidence>
<proteinExistence type="predicted"/>
<dbReference type="InterPro" id="IPR043502">
    <property type="entry name" value="DNA/RNA_pol_sf"/>
</dbReference>
<evidence type="ECO:0000256" key="6">
    <source>
        <dbReference type="ARBA" id="ARBA00022918"/>
    </source>
</evidence>
<evidence type="ECO:0000256" key="4">
    <source>
        <dbReference type="ARBA" id="ARBA00022759"/>
    </source>
</evidence>
<dbReference type="Pfam" id="PF17917">
    <property type="entry name" value="RT_RNaseH"/>
    <property type="match status" value="1"/>
</dbReference>
<evidence type="ECO:0000313" key="8">
    <source>
        <dbReference type="EMBL" id="KAK2710347.1"/>
    </source>
</evidence>
<dbReference type="GO" id="GO:0016787">
    <property type="term" value="F:hydrolase activity"/>
    <property type="evidence" value="ECO:0007669"/>
    <property type="project" value="UniProtKB-KW"/>
</dbReference>
<name>A0AA88HT24_ARTSF</name>
<keyword evidence="4" id="KW-0255">Endonuclease</keyword>
<keyword evidence="5" id="KW-0378">Hydrolase</keyword>
<evidence type="ECO:0000259" key="7">
    <source>
        <dbReference type="Pfam" id="PF17917"/>
    </source>
</evidence>
<sequence length="189" mass="22189">MSYFRKFIRNYAQAEKPLTDLTRRNPHKITWSKTAQNSLDYIEKALISEPILSFPDFQTGQFVVTADTLTKGIRAILPQIISGEEKVIEYACRTLTPGESNYSATQLKLLSIIHHPYKLDHFRHYVVGRKFKLRSDHKSLQYLQSFKKPRGILARWILKIQDLDYEFEYLKDKQNAQCDYLGRFPDDTP</sequence>
<evidence type="ECO:0000256" key="3">
    <source>
        <dbReference type="ARBA" id="ARBA00022722"/>
    </source>
</evidence>
<dbReference type="GO" id="GO:0003964">
    <property type="term" value="F:RNA-directed DNA polymerase activity"/>
    <property type="evidence" value="ECO:0007669"/>
    <property type="project" value="UniProtKB-KW"/>
</dbReference>
<dbReference type="GO" id="GO:0004519">
    <property type="term" value="F:endonuclease activity"/>
    <property type="evidence" value="ECO:0007669"/>
    <property type="project" value="UniProtKB-KW"/>
</dbReference>
<dbReference type="EMBL" id="JAVRJZ010000017">
    <property type="protein sequence ID" value="KAK2710347.1"/>
    <property type="molecule type" value="Genomic_DNA"/>
</dbReference>
<feature type="domain" description="Reverse transcriptase RNase H-like" evidence="7">
    <location>
        <begin position="60"/>
        <end position="162"/>
    </location>
</feature>
<keyword evidence="3" id="KW-0540">Nuclease</keyword>
<dbReference type="InterPro" id="IPR043128">
    <property type="entry name" value="Rev_trsase/Diguanyl_cyclase"/>
</dbReference>
<keyword evidence="2" id="KW-0548">Nucleotidyltransferase</keyword>
<keyword evidence="6" id="KW-0695">RNA-directed DNA polymerase</keyword>
<dbReference type="PANTHER" id="PTHR34072">
    <property type="entry name" value="ENZYMATIC POLYPROTEIN-RELATED"/>
    <property type="match status" value="1"/>
</dbReference>
<keyword evidence="9" id="KW-1185">Reference proteome</keyword>
<dbReference type="Proteomes" id="UP001187531">
    <property type="component" value="Unassembled WGS sequence"/>
</dbReference>
<comment type="caution">
    <text evidence="8">The sequence shown here is derived from an EMBL/GenBank/DDBJ whole genome shotgun (WGS) entry which is preliminary data.</text>
</comment>
<dbReference type="InterPro" id="IPR041373">
    <property type="entry name" value="RT_RNaseH"/>
</dbReference>
<keyword evidence="1" id="KW-0808">Transferase</keyword>